<accession>A0A0G4EBK1</accession>
<dbReference type="STRING" id="1169540.A0A0G4EBK1"/>
<dbReference type="InterPro" id="IPR033132">
    <property type="entry name" value="GH_1_N_CS"/>
</dbReference>
<dbReference type="SUPFAM" id="SSF51445">
    <property type="entry name" value="(Trans)glycosidases"/>
    <property type="match status" value="1"/>
</dbReference>
<evidence type="ECO:0000256" key="1">
    <source>
        <dbReference type="ARBA" id="ARBA00010838"/>
    </source>
</evidence>
<name>A0A0G4EBK1_VITBC</name>
<dbReference type="GO" id="GO:0008422">
    <property type="term" value="F:beta-glucosidase activity"/>
    <property type="evidence" value="ECO:0007669"/>
    <property type="project" value="TreeGrafter"/>
</dbReference>
<protein>
    <recommendedName>
        <fullName evidence="8">Beta-glucosidase</fullName>
    </recommendedName>
</protein>
<keyword evidence="7" id="KW-1185">Reference proteome</keyword>
<dbReference type="FunFam" id="3.20.20.80:FF:000041">
    <property type="entry name" value="Beta-glucosidase 7"/>
    <property type="match status" value="1"/>
</dbReference>
<evidence type="ECO:0000256" key="5">
    <source>
        <dbReference type="SAM" id="SignalP"/>
    </source>
</evidence>
<evidence type="ECO:0000256" key="3">
    <source>
        <dbReference type="ARBA" id="ARBA00023295"/>
    </source>
</evidence>
<organism evidence="6 7">
    <name type="scientific">Vitrella brassicaformis (strain CCMP3155)</name>
    <dbReference type="NCBI Taxonomy" id="1169540"/>
    <lineage>
        <taxon>Eukaryota</taxon>
        <taxon>Sar</taxon>
        <taxon>Alveolata</taxon>
        <taxon>Colpodellida</taxon>
        <taxon>Vitrellaceae</taxon>
        <taxon>Vitrella</taxon>
    </lineage>
</organism>
<dbReference type="OrthoDB" id="65569at2759"/>
<dbReference type="VEuPathDB" id="CryptoDB:Vbra_11140"/>
<evidence type="ECO:0000313" key="6">
    <source>
        <dbReference type="EMBL" id="CEL92903.1"/>
    </source>
</evidence>
<feature type="chain" id="PRO_5005187394" description="Beta-glucosidase" evidence="5">
    <location>
        <begin position="26"/>
        <end position="535"/>
    </location>
</feature>
<dbReference type="Proteomes" id="UP000041254">
    <property type="component" value="Unassembled WGS sequence"/>
</dbReference>
<keyword evidence="5" id="KW-0732">Signal</keyword>
<dbReference type="PRINTS" id="PR00131">
    <property type="entry name" value="GLHYDRLASE1"/>
</dbReference>
<dbReference type="PANTHER" id="PTHR10353:SF36">
    <property type="entry name" value="LP05116P"/>
    <property type="match status" value="1"/>
</dbReference>
<gene>
    <name evidence="6" type="ORF">Vbra_11140</name>
</gene>
<keyword evidence="2" id="KW-0378">Hydrolase</keyword>
<evidence type="ECO:0008006" key="8">
    <source>
        <dbReference type="Google" id="ProtNLM"/>
    </source>
</evidence>
<dbReference type="Gene3D" id="3.20.20.80">
    <property type="entry name" value="Glycosidases"/>
    <property type="match status" value="1"/>
</dbReference>
<feature type="signal peptide" evidence="5">
    <location>
        <begin position="1"/>
        <end position="25"/>
    </location>
</feature>
<dbReference type="PhylomeDB" id="A0A0G4EBK1"/>
<dbReference type="InterPro" id="IPR017853">
    <property type="entry name" value="GH"/>
</dbReference>
<dbReference type="OMA" id="VWLKVYP"/>
<evidence type="ECO:0000256" key="4">
    <source>
        <dbReference type="RuleBase" id="RU003690"/>
    </source>
</evidence>
<evidence type="ECO:0000256" key="2">
    <source>
        <dbReference type="ARBA" id="ARBA00022801"/>
    </source>
</evidence>
<dbReference type="Pfam" id="PF00232">
    <property type="entry name" value="Glyco_hydro_1"/>
    <property type="match status" value="1"/>
</dbReference>
<evidence type="ECO:0000313" key="7">
    <source>
        <dbReference type="Proteomes" id="UP000041254"/>
    </source>
</evidence>
<dbReference type="GO" id="GO:0005975">
    <property type="term" value="P:carbohydrate metabolic process"/>
    <property type="evidence" value="ECO:0007669"/>
    <property type="project" value="InterPro"/>
</dbReference>
<dbReference type="AlphaFoldDB" id="A0A0G4EBK1"/>
<keyword evidence="3" id="KW-0326">Glycosidase</keyword>
<dbReference type="PROSITE" id="PS00653">
    <property type="entry name" value="GLYCOSYL_HYDROL_F1_2"/>
    <property type="match status" value="1"/>
</dbReference>
<dbReference type="InParanoid" id="A0A0G4EBK1"/>
<dbReference type="EMBL" id="CDMY01000117">
    <property type="protein sequence ID" value="CEL92903.1"/>
    <property type="molecule type" value="Genomic_DNA"/>
</dbReference>
<dbReference type="PANTHER" id="PTHR10353">
    <property type="entry name" value="GLYCOSYL HYDROLASE"/>
    <property type="match status" value="1"/>
</dbReference>
<reference evidence="6 7" key="1">
    <citation type="submission" date="2014-11" db="EMBL/GenBank/DDBJ databases">
        <authorList>
            <person name="Zhu J."/>
            <person name="Qi W."/>
            <person name="Song R."/>
        </authorList>
    </citation>
    <scope>NUCLEOTIDE SEQUENCE [LARGE SCALE GENOMIC DNA]</scope>
</reference>
<proteinExistence type="inferred from homology"/>
<dbReference type="InterPro" id="IPR001360">
    <property type="entry name" value="Glyco_hydro_1"/>
</dbReference>
<comment type="similarity">
    <text evidence="1 4">Belongs to the glycosyl hydrolase 1 family.</text>
</comment>
<sequence length="535" mass="59942">MGVLGRCSVRMLLLLVTSIVAGALGQGSDVACNAGLDLEESVAQELASAIGKLKKDGVLTKDFMWGTATAAYQVEGGWNEGGRVPSHWDTFTHTSEAEGRGKIKNNDNGDVACDFYHKYADDIKLMKSLNFTHFRYSIAWPRVMNGSEKNEEGIKFYRDLTKALVDAGIEPVVTLYHWDLPSTLDWRNETVVDAFGKYADLMFWELKDVKYWLTFNEIWVFCKLGYHWGTHAPGVVSDTGHLMCGHNVLKSHAKAYSIWKEFYADQRPDAKIGITLNSEWRAPLDASNPGDVALVETEMDSQLGWFAEPIFGNGDYPESLKAQYGDDMPVFTTEEKAAVKGSADFFGLNHYTSLYVDSTKEYGLHETSFRNGVSIGPKAASKWLYVVPWGFSRLLRYIKARWNPSEIIVTENGTSDEESEDTDILINDQSRIGYYQDYLSEMAKAMMDGVPVIGYFAWSLLDNFEWADGYDKRFGLTYIDFKDPERPRTVKKSAEYLGSLIPTVKAMMGTCKASSTTAGFSYAMTNETTKTEAAK</sequence>